<organism evidence="1 2">
    <name type="scientific">Allokutzneria albata</name>
    <name type="common">Kibdelosporangium albatum</name>
    <dbReference type="NCBI Taxonomy" id="211114"/>
    <lineage>
        <taxon>Bacteria</taxon>
        <taxon>Bacillati</taxon>
        <taxon>Actinomycetota</taxon>
        <taxon>Actinomycetes</taxon>
        <taxon>Pseudonocardiales</taxon>
        <taxon>Pseudonocardiaceae</taxon>
        <taxon>Allokutzneria</taxon>
    </lineage>
</organism>
<evidence type="ECO:0008006" key="3">
    <source>
        <dbReference type="Google" id="ProtNLM"/>
    </source>
</evidence>
<dbReference type="STRING" id="211114.SAMN04489726_5588"/>
<sequence length="194" mass="21661">MGGANDYVFQTRWVVPGSTVGEVREVLGDPRELPRWWPAVYREVVLAEPGDDNGIGAAFDLHTNGWLPYALRWRLTVASHGEDGSSFTGRGDLTGRGEWHYEQRGLDVLVVFDWVVRADRPLLKHGSLLFKPALAANHNWAMRMGERSLLLELDRRRGRPVPAPPTAPRWRSIGAGVALVLGIAVALSRSRRQH</sequence>
<dbReference type="Proteomes" id="UP000183376">
    <property type="component" value="Chromosome I"/>
</dbReference>
<evidence type="ECO:0000313" key="2">
    <source>
        <dbReference type="Proteomes" id="UP000183376"/>
    </source>
</evidence>
<protein>
    <recommendedName>
        <fullName evidence="3">Polyketide cyclase / dehydrase and lipid transport</fullName>
    </recommendedName>
</protein>
<dbReference type="AlphaFoldDB" id="A0A1G9ZNW0"/>
<name>A0A1G9ZNW0_ALLAB</name>
<keyword evidence="2" id="KW-1185">Reference proteome</keyword>
<evidence type="ECO:0000313" key="1">
    <source>
        <dbReference type="EMBL" id="SDN22293.1"/>
    </source>
</evidence>
<gene>
    <name evidence="1" type="ORF">SAMN04489726_5588</name>
</gene>
<proteinExistence type="predicted"/>
<accession>A0A1G9ZNW0</accession>
<dbReference type="EMBL" id="LT629701">
    <property type="protein sequence ID" value="SDN22293.1"/>
    <property type="molecule type" value="Genomic_DNA"/>
</dbReference>
<dbReference type="SUPFAM" id="SSF55961">
    <property type="entry name" value="Bet v1-like"/>
    <property type="match status" value="1"/>
</dbReference>
<reference evidence="1 2" key="1">
    <citation type="submission" date="2016-10" db="EMBL/GenBank/DDBJ databases">
        <authorList>
            <person name="de Groot N.N."/>
        </authorList>
    </citation>
    <scope>NUCLEOTIDE SEQUENCE [LARGE SCALE GENOMIC DNA]</scope>
    <source>
        <strain evidence="1 2">DSM 44149</strain>
    </source>
</reference>
<dbReference type="eggNOG" id="COG3832">
    <property type="taxonomic scope" value="Bacteria"/>
</dbReference>
<dbReference type="RefSeq" id="WP_063766582.1">
    <property type="nucleotide sequence ID" value="NZ_JOEF01000009.1"/>
</dbReference>